<dbReference type="EMBL" id="BGJZ01000101">
    <property type="protein sequence ID" value="GBH08857.1"/>
    <property type="molecule type" value="Genomic_DNA"/>
</dbReference>
<dbReference type="AlphaFoldDB" id="A0A2V0Q8P9"/>
<reference evidence="1 2" key="1">
    <citation type="submission" date="2018-04" db="EMBL/GenBank/DDBJ databases">
        <title>Draft genome sequence of Pseudomonas syringae pv. actinidiae biovar 1 strains isolated from kiwifruit in Kagawa prefecture.</title>
        <authorList>
            <person name="Tabuchi M."/>
            <person name="Saito M."/>
            <person name="Fujiwara S."/>
            <person name="Sasa N."/>
            <person name="Akimitsu K."/>
            <person name="Gomi K."/>
            <person name="Konishi-Sugita S."/>
            <person name="Hamano K."/>
            <person name="Kataoka I."/>
        </authorList>
    </citation>
    <scope>NUCLEOTIDE SEQUENCE [LARGE SCALE GENOMIC DNA]</scope>
    <source>
        <strain evidence="1 2">MAFF212206</strain>
    </source>
</reference>
<organism evidence="1 2">
    <name type="scientific">Pseudomonas syringae pv. actinidiae</name>
    <dbReference type="NCBI Taxonomy" id="103796"/>
    <lineage>
        <taxon>Bacteria</taxon>
        <taxon>Pseudomonadati</taxon>
        <taxon>Pseudomonadota</taxon>
        <taxon>Gammaproteobacteria</taxon>
        <taxon>Pseudomonadales</taxon>
        <taxon>Pseudomonadaceae</taxon>
        <taxon>Pseudomonas</taxon>
        <taxon>Pseudomonas syringae</taxon>
    </lineage>
</organism>
<dbReference type="AntiFam" id="ANF00014">
    <property type="entry name" value="tRNA translation"/>
</dbReference>
<protein>
    <submittedName>
        <fullName evidence="1">Uncharacterized protein</fullName>
    </submittedName>
</protein>
<evidence type="ECO:0000313" key="1">
    <source>
        <dbReference type="EMBL" id="GBH08857.1"/>
    </source>
</evidence>
<name>A0A2V0Q8P9_PSESF</name>
<accession>A0A2V0Q8P9</accession>
<evidence type="ECO:0000313" key="2">
    <source>
        <dbReference type="Proteomes" id="UP000247480"/>
    </source>
</evidence>
<proteinExistence type="predicted"/>
<gene>
    <name evidence="1" type="ORF">KPSA1_02242</name>
</gene>
<comment type="caution">
    <text evidence="1">The sequence shown here is derived from an EMBL/GenBank/DDBJ whole genome shotgun (WGS) entry which is preliminary data.</text>
</comment>
<dbReference type="Proteomes" id="UP000247480">
    <property type="component" value="Unassembled WGS sequence"/>
</dbReference>
<sequence length="63" mass="7325">MRNRPKRRQQKSDPKVAFLFASRSSRALRRCMAQRTGLEPATPGVTGRYSNRLNYRCVRCKPV</sequence>